<dbReference type="VEuPathDB" id="FungiDB:SPPG_03689"/>
<evidence type="ECO:0000256" key="1">
    <source>
        <dbReference type="ARBA" id="ARBA00006192"/>
    </source>
</evidence>
<feature type="repeat" description="PPR" evidence="5">
    <location>
        <begin position="294"/>
        <end position="328"/>
    </location>
</feature>
<evidence type="ECO:0000313" key="7">
    <source>
        <dbReference type="Proteomes" id="UP000053201"/>
    </source>
</evidence>
<dbReference type="Pfam" id="PF13812">
    <property type="entry name" value="PPR_3"/>
    <property type="match status" value="1"/>
</dbReference>
<reference evidence="6 7" key="1">
    <citation type="submission" date="2009-08" db="EMBL/GenBank/DDBJ databases">
        <title>The Genome Sequence of Spizellomyces punctatus strain DAOM BR117.</title>
        <authorList>
            <consortium name="The Broad Institute Genome Sequencing Platform"/>
            <person name="Russ C."/>
            <person name="Cuomo C."/>
            <person name="Shea T."/>
            <person name="Young S.K."/>
            <person name="Zeng Q."/>
            <person name="Koehrsen M."/>
            <person name="Haas B."/>
            <person name="Borodovsky M."/>
            <person name="Guigo R."/>
            <person name="Alvarado L."/>
            <person name="Berlin A."/>
            <person name="Bochicchio J."/>
            <person name="Borenstein D."/>
            <person name="Chapman S."/>
            <person name="Chen Z."/>
            <person name="Engels R."/>
            <person name="Freedman E."/>
            <person name="Gellesch M."/>
            <person name="Goldberg J."/>
            <person name="Griggs A."/>
            <person name="Gujja S."/>
            <person name="Heiman D."/>
            <person name="Hepburn T."/>
            <person name="Howarth C."/>
            <person name="Jen D."/>
            <person name="Larson L."/>
            <person name="Lewis B."/>
            <person name="Mehta T."/>
            <person name="Park D."/>
            <person name="Pearson M."/>
            <person name="Roberts A."/>
            <person name="Saif S."/>
            <person name="Shenoy N."/>
            <person name="Sisk P."/>
            <person name="Stolte C."/>
            <person name="Sykes S."/>
            <person name="Thomson T."/>
            <person name="Walk T."/>
            <person name="White J."/>
            <person name="Yandava C."/>
            <person name="Burger G."/>
            <person name="Gray M.W."/>
            <person name="Holland P.W.H."/>
            <person name="King N."/>
            <person name="Lang F.B.F."/>
            <person name="Roger A.J."/>
            <person name="Ruiz-Trillo I."/>
            <person name="Lander E."/>
            <person name="Nusbaum C."/>
        </authorList>
    </citation>
    <scope>NUCLEOTIDE SEQUENCE [LARGE SCALE GENOMIC DNA]</scope>
    <source>
        <strain evidence="6 7">DAOM BR117</strain>
    </source>
</reference>
<evidence type="ECO:0000256" key="2">
    <source>
        <dbReference type="ARBA" id="ARBA00022737"/>
    </source>
</evidence>
<dbReference type="STRING" id="645134.A0A0L0HM53"/>
<evidence type="ECO:0000256" key="3">
    <source>
        <dbReference type="ARBA" id="ARBA00044493"/>
    </source>
</evidence>
<name>A0A0L0HM53_SPIPD</name>
<sequence>MPPRSSPIASTVCIASKLRPRGHRPFVTSSHASVRQQPWTQSSCRRLVKHQSPRQELVITPYNQYTSAVAEAEVNMTALGPWIFGRFYGPAVEQNLGETATAQSVELFASIEYHTDVLLRERAQQRKQEQVTFPDSTFPMHHPGEVTKHEDPWMLYSCLAHDPTLLTHCPSQLFTVILNYTVLAVTSRQTCLDRLYTIIADMGFCRIKPSLKHWTIVLKAYDRWGKLDDVPYMLWEIQRMSQLAAGRGSMENGDTVPFSDAGFYLSLLKHYTKTRHPFAVKWVTRNLLSRCRHTIHTYRHIIDSYVELRDVNSAYRNFARMIREGIIPNRAIYCSMLHGLSLRRCVDVDKKGRNYKHNIRKLSTLTLATRILGAALKQDCDSGLFAATIQVFAKHNYLEGAERILRLMQGSGVKPDKRILLSFFYLNVRTHRVTTAHSLLDILLQDRTMVPDPKDPSLHRFVLLSYIRCGKNAHALRHVWRMDQMGVKLDEEMMKKEGWTGDAWVRTVVKKLLAKRELGHKETTVDMQNLERVEAEVNGRGKSFIAPFYTPFLE</sequence>
<feature type="repeat" description="PPR" evidence="5">
    <location>
        <begin position="381"/>
        <end position="415"/>
    </location>
</feature>
<protein>
    <submittedName>
        <fullName evidence="6">Pentatricopeptide repeat domain-containing protein</fullName>
    </submittedName>
</protein>
<keyword evidence="2" id="KW-0677">Repeat</keyword>
<dbReference type="Proteomes" id="UP000053201">
    <property type="component" value="Unassembled WGS sequence"/>
</dbReference>
<evidence type="ECO:0000256" key="4">
    <source>
        <dbReference type="ARBA" id="ARBA00044511"/>
    </source>
</evidence>
<organism evidence="6 7">
    <name type="scientific">Spizellomyces punctatus (strain DAOM BR117)</name>
    <dbReference type="NCBI Taxonomy" id="645134"/>
    <lineage>
        <taxon>Eukaryota</taxon>
        <taxon>Fungi</taxon>
        <taxon>Fungi incertae sedis</taxon>
        <taxon>Chytridiomycota</taxon>
        <taxon>Chytridiomycota incertae sedis</taxon>
        <taxon>Chytridiomycetes</taxon>
        <taxon>Spizellomycetales</taxon>
        <taxon>Spizellomycetaceae</taxon>
        <taxon>Spizellomyces</taxon>
    </lineage>
</organism>
<dbReference type="InParanoid" id="A0A0L0HM53"/>
<evidence type="ECO:0000256" key="5">
    <source>
        <dbReference type="PROSITE-ProRule" id="PRU00708"/>
    </source>
</evidence>
<proteinExistence type="inferred from homology"/>
<dbReference type="RefSeq" id="XP_016609938.1">
    <property type="nucleotide sequence ID" value="XM_016751945.1"/>
</dbReference>
<dbReference type="Gene3D" id="1.25.40.10">
    <property type="entry name" value="Tetratricopeptide repeat domain"/>
    <property type="match status" value="2"/>
</dbReference>
<comment type="subunit">
    <text evidence="4">Binds to mitochondrial small subunit 15S rRNA.</text>
</comment>
<dbReference type="InterPro" id="IPR002885">
    <property type="entry name" value="PPR_rpt"/>
</dbReference>
<dbReference type="PANTHER" id="PTHR47447">
    <property type="entry name" value="OS03G0856100 PROTEIN"/>
    <property type="match status" value="1"/>
</dbReference>
<dbReference type="PROSITE" id="PS51375">
    <property type="entry name" value="PPR"/>
    <property type="match status" value="2"/>
</dbReference>
<comment type="similarity">
    <text evidence="1">Belongs to the CCM1 family.</text>
</comment>
<dbReference type="GeneID" id="27687188"/>
<dbReference type="Pfam" id="PF01535">
    <property type="entry name" value="PPR"/>
    <property type="match status" value="1"/>
</dbReference>
<accession>A0A0L0HM53</accession>
<dbReference type="NCBIfam" id="TIGR00756">
    <property type="entry name" value="PPR"/>
    <property type="match status" value="1"/>
</dbReference>
<dbReference type="InterPro" id="IPR011990">
    <property type="entry name" value="TPR-like_helical_dom_sf"/>
</dbReference>
<keyword evidence="7" id="KW-1185">Reference proteome</keyword>
<dbReference type="PANTHER" id="PTHR47447:SF23">
    <property type="entry name" value="PENTACOTRIPEPTIDE-REPEAT REGION OF PRORP DOMAIN-CONTAINING PROTEIN"/>
    <property type="match status" value="1"/>
</dbReference>
<evidence type="ECO:0000313" key="6">
    <source>
        <dbReference type="EMBL" id="KND01899.1"/>
    </source>
</evidence>
<gene>
    <name evidence="6" type="ORF">SPPG_03689</name>
</gene>
<dbReference type="OrthoDB" id="2105129at2759"/>
<comment type="function">
    <text evidence="3">Regulates mitochondrial small subunit maturation by controlling 15S rRNA 5'-end processing. Localizes to the 5' precursor of the 15S rRNA in a position that is subsequently occupied by mS47 in the mature yeast mtSSU. Uses structure and sequence-specific RNA recognition, binding to a single-stranded region of the precursor and specifically recognizing bases -6 to -1. The exchange of Ccm1 for mS47 is coupled to the irreversible removal of precursor rRNA that is accompanied by conformational changes of the mitoribosomal proteins uS5m and mS26. These conformational changes signal completion of 5'-end rRNA processing through protection of the mature 5'-end of the 15S rRNA and stabilization of mS47. The removal of the 5' precursor together with the dissociation of Ccm1 may be catalyzed by the 5'-3' exoribonuclease Pet127. Involved in the specific removal of group I introns in mitochondrial encoded transcripts.</text>
</comment>
<dbReference type="AlphaFoldDB" id="A0A0L0HM53"/>
<dbReference type="EMBL" id="KQ257454">
    <property type="protein sequence ID" value="KND01899.1"/>
    <property type="molecule type" value="Genomic_DNA"/>
</dbReference>